<sequence>MTTTATKPRGEYAKTAKRRDDIVTAALSVFSTAGFVSASMSEIAKRAGLTLPGLRHHFASKFDLLQEVLFRRDLDANKHLEGREGIDLLRGLVEIASRDQGDSLTQMFAMLAAEATDIEHPAHDYFQGRYDLIVGTVQRALTEAAAEGTLREGHDPDRLARAYVALSDGLQLQALYRPAAFSQAELIKEFLEEFLTVPL</sequence>
<evidence type="ECO:0000256" key="2">
    <source>
        <dbReference type="ARBA" id="ARBA00023015"/>
    </source>
</evidence>
<dbReference type="InterPro" id="IPR039538">
    <property type="entry name" value="BetI_C"/>
</dbReference>
<dbReference type="Pfam" id="PF13977">
    <property type="entry name" value="TetR_C_6"/>
    <property type="match status" value="1"/>
</dbReference>
<dbReference type="Gene3D" id="1.10.357.10">
    <property type="entry name" value="Tetracycline Repressor, domain 2"/>
    <property type="match status" value="1"/>
</dbReference>
<evidence type="ECO:0000259" key="6">
    <source>
        <dbReference type="PROSITE" id="PS50977"/>
    </source>
</evidence>
<keyword evidence="2" id="KW-0805">Transcription regulation</keyword>
<dbReference type="InterPro" id="IPR009057">
    <property type="entry name" value="Homeodomain-like_sf"/>
</dbReference>
<dbReference type="PROSITE" id="PS50977">
    <property type="entry name" value="HTH_TETR_2"/>
    <property type="match status" value="1"/>
</dbReference>
<protein>
    <submittedName>
        <fullName evidence="7">TetR/AcrR family transcriptional regulator</fullName>
    </submittedName>
</protein>
<dbReference type="Proteomes" id="UP001174209">
    <property type="component" value="Unassembled WGS sequence"/>
</dbReference>
<organism evidence="7 8">
    <name type="scientific">Arthrobacter burdickii</name>
    <dbReference type="NCBI Taxonomy" id="3035920"/>
    <lineage>
        <taxon>Bacteria</taxon>
        <taxon>Bacillati</taxon>
        <taxon>Actinomycetota</taxon>
        <taxon>Actinomycetes</taxon>
        <taxon>Micrococcales</taxon>
        <taxon>Micrococcaceae</taxon>
        <taxon>Arthrobacter</taxon>
    </lineage>
</organism>
<dbReference type="PROSITE" id="PS01081">
    <property type="entry name" value="HTH_TETR_1"/>
    <property type="match status" value="1"/>
</dbReference>
<gene>
    <name evidence="7" type="ORF">P5G52_04640</name>
</gene>
<evidence type="ECO:0000256" key="1">
    <source>
        <dbReference type="ARBA" id="ARBA00022491"/>
    </source>
</evidence>
<keyword evidence="4" id="KW-0804">Transcription</keyword>
<dbReference type="InterPro" id="IPR023772">
    <property type="entry name" value="DNA-bd_HTH_TetR-type_CS"/>
</dbReference>
<evidence type="ECO:0000256" key="5">
    <source>
        <dbReference type="PROSITE-ProRule" id="PRU00335"/>
    </source>
</evidence>
<feature type="domain" description="HTH tetR-type" evidence="6">
    <location>
        <begin position="16"/>
        <end position="76"/>
    </location>
</feature>
<dbReference type="EMBL" id="JAROCG010000001">
    <property type="protein sequence ID" value="MDN4610150.1"/>
    <property type="molecule type" value="Genomic_DNA"/>
</dbReference>
<dbReference type="PANTHER" id="PTHR47506:SF6">
    <property type="entry name" value="HTH-TYPE TRANSCRIPTIONAL REPRESSOR NEMR"/>
    <property type="match status" value="1"/>
</dbReference>
<dbReference type="InterPro" id="IPR001647">
    <property type="entry name" value="HTH_TetR"/>
</dbReference>
<proteinExistence type="predicted"/>
<accession>A0ABT8JY96</accession>
<evidence type="ECO:0000256" key="3">
    <source>
        <dbReference type="ARBA" id="ARBA00023125"/>
    </source>
</evidence>
<dbReference type="RefSeq" id="WP_301225108.1">
    <property type="nucleotide sequence ID" value="NZ_JAROCG010000001.1"/>
</dbReference>
<evidence type="ECO:0000256" key="4">
    <source>
        <dbReference type="ARBA" id="ARBA00023163"/>
    </source>
</evidence>
<keyword evidence="3 5" id="KW-0238">DNA-binding</keyword>
<dbReference type="SUPFAM" id="SSF48498">
    <property type="entry name" value="Tetracyclin repressor-like, C-terminal domain"/>
    <property type="match status" value="1"/>
</dbReference>
<dbReference type="Pfam" id="PF00440">
    <property type="entry name" value="TetR_N"/>
    <property type="match status" value="1"/>
</dbReference>
<dbReference type="SUPFAM" id="SSF46689">
    <property type="entry name" value="Homeodomain-like"/>
    <property type="match status" value="1"/>
</dbReference>
<comment type="caution">
    <text evidence="7">The sequence shown here is derived from an EMBL/GenBank/DDBJ whole genome shotgun (WGS) entry which is preliminary data.</text>
</comment>
<evidence type="ECO:0000313" key="8">
    <source>
        <dbReference type="Proteomes" id="UP001174209"/>
    </source>
</evidence>
<dbReference type="PRINTS" id="PR00455">
    <property type="entry name" value="HTHTETR"/>
</dbReference>
<dbReference type="InterPro" id="IPR036271">
    <property type="entry name" value="Tet_transcr_reg_TetR-rel_C_sf"/>
</dbReference>
<dbReference type="PANTHER" id="PTHR47506">
    <property type="entry name" value="TRANSCRIPTIONAL REGULATORY PROTEIN"/>
    <property type="match status" value="1"/>
</dbReference>
<keyword evidence="8" id="KW-1185">Reference proteome</keyword>
<evidence type="ECO:0000313" key="7">
    <source>
        <dbReference type="EMBL" id="MDN4610150.1"/>
    </source>
</evidence>
<feature type="DNA-binding region" description="H-T-H motif" evidence="5">
    <location>
        <begin position="39"/>
        <end position="58"/>
    </location>
</feature>
<reference evidence="7" key="1">
    <citation type="submission" date="2023-06" db="EMBL/GenBank/DDBJ databases">
        <title>MT1 and MT2 Draft Genomes of Novel Species.</title>
        <authorList>
            <person name="Venkateswaran K."/>
        </authorList>
    </citation>
    <scope>NUCLEOTIDE SEQUENCE</scope>
    <source>
        <strain evidence="7">IIF3SC-B10</strain>
    </source>
</reference>
<name>A0ABT8JY96_9MICC</name>
<keyword evidence="1" id="KW-0678">Repressor</keyword>